<reference evidence="2" key="2">
    <citation type="journal article" date="2015" name="Fish Shellfish Immunol.">
        <title>Early steps in the European eel (Anguilla anguilla)-Vibrio vulnificus interaction in the gills: Role of the RtxA13 toxin.</title>
        <authorList>
            <person name="Callol A."/>
            <person name="Pajuelo D."/>
            <person name="Ebbesson L."/>
            <person name="Teles M."/>
            <person name="MacKenzie S."/>
            <person name="Amaro C."/>
        </authorList>
    </citation>
    <scope>NUCLEOTIDE SEQUENCE</scope>
</reference>
<dbReference type="EMBL" id="GBXM01064656">
    <property type="protein sequence ID" value="JAH43921.1"/>
    <property type="molecule type" value="Transcribed_RNA"/>
</dbReference>
<keyword evidence="1" id="KW-1133">Transmembrane helix</keyword>
<evidence type="ECO:0000313" key="2">
    <source>
        <dbReference type="EMBL" id="JAH43921.1"/>
    </source>
</evidence>
<proteinExistence type="predicted"/>
<accession>A0A0E9SRI9</accession>
<keyword evidence="1" id="KW-0812">Transmembrane</keyword>
<feature type="transmembrane region" description="Helical" evidence="1">
    <location>
        <begin position="38"/>
        <end position="61"/>
    </location>
</feature>
<dbReference type="AlphaFoldDB" id="A0A0E9SRI9"/>
<reference evidence="2" key="1">
    <citation type="submission" date="2014-11" db="EMBL/GenBank/DDBJ databases">
        <authorList>
            <person name="Amaro Gonzalez C."/>
        </authorList>
    </citation>
    <scope>NUCLEOTIDE SEQUENCE</scope>
</reference>
<sequence length="63" mass="7065">MLSAISAAAVKIASESIPLLLSHHAYLQSFNIRCFDPFLFTSDVLTTFFPLHCPLLFIYVFSV</sequence>
<evidence type="ECO:0000256" key="1">
    <source>
        <dbReference type="SAM" id="Phobius"/>
    </source>
</evidence>
<organism evidence="2">
    <name type="scientific">Anguilla anguilla</name>
    <name type="common">European freshwater eel</name>
    <name type="synonym">Muraena anguilla</name>
    <dbReference type="NCBI Taxonomy" id="7936"/>
    <lineage>
        <taxon>Eukaryota</taxon>
        <taxon>Metazoa</taxon>
        <taxon>Chordata</taxon>
        <taxon>Craniata</taxon>
        <taxon>Vertebrata</taxon>
        <taxon>Euteleostomi</taxon>
        <taxon>Actinopterygii</taxon>
        <taxon>Neopterygii</taxon>
        <taxon>Teleostei</taxon>
        <taxon>Anguilliformes</taxon>
        <taxon>Anguillidae</taxon>
        <taxon>Anguilla</taxon>
    </lineage>
</organism>
<name>A0A0E9SRI9_ANGAN</name>
<protein>
    <submittedName>
        <fullName evidence="2">Uncharacterized protein</fullName>
    </submittedName>
</protein>
<keyword evidence="1" id="KW-0472">Membrane</keyword>